<dbReference type="Gene3D" id="3.30.450.30">
    <property type="entry name" value="Dynein light chain 2a, cytoplasmic"/>
    <property type="match status" value="1"/>
</dbReference>
<dbReference type="AlphaFoldDB" id="A0A0H5QJ28"/>
<accession>A0A0H5QJ28</accession>
<name>A0A0H5QJ28_9EUKA</name>
<organism evidence="1">
    <name type="scientific">Spongospora subterranea</name>
    <dbReference type="NCBI Taxonomy" id="70186"/>
    <lineage>
        <taxon>Eukaryota</taxon>
        <taxon>Sar</taxon>
        <taxon>Rhizaria</taxon>
        <taxon>Endomyxa</taxon>
        <taxon>Phytomyxea</taxon>
        <taxon>Plasmodiophorida</taxon>
        <taxon>Plasmodiophoridae</taxon>
        <taxon>Spongospora</taxon>
    </lineage>
</organism>
<dbReference type="PANTHER" id="PTHR41752">
    <property type="entry name" value="PROFILIN"/>
    <property type="match status" value="1"/>
</dbReference>
<sequence length="142" mass="15925">MSTDEQTTISPTLSAALQDSPHLLSELSCLIIFNEDGQILLATHTIPDFKTERFLSLFENRDEAMINGIDFDNDHYDVHRFHPDQGLVYGRMVGVNEGKGACLYRIAKPDKSIIFAMFSYALPTTSARAIPLVQEFLRSSLT</sequence>
<evidence type="ECO:0008006" key="2">
    <source>
        <dbReference type="Google" id="ProtNLM"/>
    </source>
</evidence>
<evidence type="ECO:0000313" key="1">
    <source>
        <dbReference type="EMBL" id="CRZ02018.1"/>
    </source>
</evidence>
<reference evidence="1" key="1">
    <citation type="submission" date="2015-04" db="EMBL/GenBank/DDBJ databases">
        <title>The genome sequence of the plant pathogenic Rhizarian Plasmodiophora brassicae reveals insights in its biotrophic life cycle and the origin of chitin synthesis.</title>
        <authorList>
            <person name="Schwelm A."/>
            <person name="Fogelqvist J."/>
            <person name="Knaust A."/>
            <person name="Julke S."/>
            <person name="Lilja T."/>
            <person name="Dhandapani V."/>
            <person name="Bonilla-Rosso G."/>
            <person name="Karlsson M."/>
            <person name="Shevchenko A."/>
            <person name="Choi S.R."/>
            <person name="Kim H.G."/>
            <person name="Park J.Y."/>
            <person name="Lim Y.P."/>
            <person name="Ludwig-Muller J."/>
            <person name="Dixelius C."/>
        </authorList>
    </citation>
    <scope>NUCLEOTIDE SEQUENCE</scope>
    <source>
        <tissue evidence="1">Potato root galls</tissue>
    </source>
</reference>
<feature type="non-terminal residue" evidence="1">
    <location>
        <position position="142"/>
    </location>
</feature>
<protein>
    <recommendedName>
        <fullName evidence="2">Profilin</fullName>
    </recommendedName>
</protein>
<dbReference type="PANTHER" id="PTHR41752:SF1">
    <property type="entry name" value="PROFILIN"/>
    <property type="match status" value="1"/>
</dbReference>
<proteinExistence type="predicted"/>
<dbReference type="EMBL" id="HACM01001576">
    <property type="protein sequence ID" value="CRZ02018.1"/>
    <property type="molecule type" value="Transcribed_RNA"/>
</dbReference>
<dbReference type="SUPFAM" id="SSF55770">
    <property type="entry name" value="Profilin (actin-binding protein)"/>
    <property type="match status" value="1"/>
</dbReference>
<dbReference type="InterPro" id="IPR036140">
    <property type="entry name" value="PFN_sf"/>
</dbReference>